<accession>A0ABP6RXU6</accession>
<keyword evidence="2" id="KW-1185">Reference proteome</keyword>
<dbReference type="Proteomes" id="UP001500483">
    <property type="component" value="Unassembled WGS sequence"/>
</dbReference>
<gene>
    <name evidence="1" type="ORF">GCM10020366_52830</name>
</gene>
<dbReference type="EMBL" id="BAAAYK010000038">
    <property type="protein sequence ID" value="GAA3362929.1"/>
    <property type="molecule type" value="Genomic_DNA"/>
</dbReference>
<sequence length="72" mass="7551">MANNAHFITANSGGPPVVVVRDDRGSPVTELELPAGDARIERADAELGAAGWTREVEWTAADDGWVVPVVPA</sequence>
<protein>
    <submittedName>
        <fullName evidence="1">Uncharacterized protein</fullName>
    </submittedName>
</protein>
<proteinExistence type="predicted"/>
<reference evidence="2" key="1">
    <citation type="journal article" date="2019" name="Int. J. Syst. Evol. Microbiol.">
        <title>The Global Catalogue of Microorganisms (GCM) 10K type strain sequencing project: providing services to taxonomists for standard genome sequencing and annotation.</title>
        <authorList>
            <consortium name="The Broad Institute Genomics Platform"/>
            <consortium name="The Broad Institute Genome Sequencing Center for Infectious Disease"/>
            <person name="Wu L."/>
            <person name="Ma J."/>
        </authorList>
    </citation>
    <scope>NUCLEOTIDE SEQUENCE [LARGE SCALE GENOMIC DNA]</scope>
    <source>
        <strain evidence="2">JCM 9687</strain>
    </source>
</reference>
<organism evidence="1 2">
    <name type="scientific">Saccharopolyspora gregorii</name>
    <dbReference type="NCBI Taxonomy" id="33914"/>
    <lineage>
        <taxon>Bacteria</taxon>
        <taxon>Bacillati</taxon>
        <taxon>Actinomycetota</taxon>
        <taxon>Actinomycetes</taxon>
        <taxon>Pseudonocardiales</taxon>
        <taxon>Pseudonocardiaceae</taxon>
        <taxon>Saccharopolyspora</taxon>
    </lineage>
</organism>
<evidence type="ECO:0000313" key="2">
    <source>
        <dbReference type="Proteomes" id="UP001500483"/>
    </source>
</evidence>
<name>A0ABP6RXU6_9PSEU</name>
<comment type="caution">
    <text evidence="1">The sequence shown here is derived from an EMBL/GenBank/DDBJ whole genome shotgun (WGS) entry which is preliminary data.</text>
</comment>
<dbReference type="RefSeq" id="WP_224958477.1">
    <property type="nucleotide sequence ID" value="NZ_BAAAYK010000038.1"/>
</dbReference>
<evidence type="ECO:0000313" key="1">
    <source>
        <dbReference type="EMBL" id="GAA3362929.1"/>
    </source>
</evidence>